<accession>A0A075IBU5</accession>
<comment type="similarity">
    <text evidence="1">Belongs to the eukaryotic ribosomal protein eS17 family.</text>
</comment>
<evidence type="ECO:0000256" key="4">
    <source>
        <dbReference type="ARBA" id="ARBA00035394"/>
    </source>
</evidence>
<evidence type="ECO:0000256" key="2">
    <source>
        <dbReference type="ARBA" id="ARBA00022980"/>
    </source>
</evidence>
<evidence type="ECO:0000313" key="5">
    <source>
        <dbReference type="EMBL" id="AIF25255.1"/>
    </source>
</evidence>
<dbReference type="GO" id="GO:1990904">
    <property type="term" value="C:ribonucleoprotein complex"/>
    <property type="evidence" value="ECO:0007669"/>
    <property type="project" value="UniProtKB-KW"/>
</dbReference>
<organism evidence="5">
    <name type="scientific">uncultured marine thaumarchaeote SAT1000_48_C08</name>
    <dbReference type="NCBI Taxonomy" id="1456415"/>
    <lineage>
        <taxon>Archaea</taxon>
        <taxon>Nitrososphaerota</taxon>
        <taxon>environmental samples</taxon>
    </lineage>
</organism>
<dbReference type="EMBL" id="KF901285">
    <property type="protein sequence ID" value="AIF25255.1"/>
    <property type="molecule type" value="Genomic_DNA"/>
</dbReference>
<name>A0A075IBU5_9ARCH</name>
<dbReference type="GO" id="GO:0006412">
    <property type="term" value="P:translation"/>
    <property type="evidence" value="ECO:0007669"/>
    <property type="project" value="InterPro"/>
</dbReference>
<evidence type="ECO:0000256" key="1">
    <source>
        <dbReference type="ARBA" id="ARBA00010444"/>
    </source>
</evidence>
<proteinExistence type="inferred from homology"/>
<evidence type="ECO:0000256" key="3">
    <source>
        <dbReference type="ARBA" id="ARBA00023274"/>
    </source>
</evidence>
<keyword evidence="2" id="KW-0689">Ribosomal protein</keyword>
<dbReference type="SUPFAM" id="SSF116820">
    <property type="entry name" value="Rps17e-like"/>
    <property type="match status" value="1"/>
</dbReference>
<dbReference type="GO" id="GO:0005840">
    <property type="term" value="C:ribosome"/>
    <property type="evidence" value="ECO:0007669"/>
    <property type="project" value="UniProtKB-KW"/>
</dbReference>
<dbReference type="InterPro" id="IPR036401">
    <property type="entry name" value="Ribosomal_eS17_sf"/>
</dbReference>
<dbReference type="Pfam" id="PF00833">
    <property type="entry name" value="Ribosomal_S17e"/>
    <property type="match status" value="1"/>
</dbReference>
<dbReference type="InterPro" id="IPR001210">
    <property type="entry name" value="Ribosomal_eS17"/>
</dbReference>
<keyword evidence="3" id="KW-0687">Ribonucleoprotein</keyword>
<protein>
    <recommendedName>
        <fullName evidence="4">30S ribosomal protein S17e</fullName>
    </recommendedName>
</protein>
<dbReference type="Gene3D" id="1.10.60.20">
    <property type="entry name" value="Ribosomal protein S17e-like"/>
    <property type="match status" value="1"/>
</dbReference>
<reference evidence="5" key="1">
    <citation type="journal article" date="2014" name="Genome Biol. Evol.">
        <title>Pangenome evidence for extensive interdomain horizontal transfer affecting lineage core and shell genes in uncultured planktonic thaumarchaeota and euryarchaeota.</title>
        <authorList>
            <person name="Deschamps P."/>
            <person name="Zivanovic Y."/>
            <person name="Moreira D."/>
            <person name="Rodriguez-Valera F."/>
            <person name="Lopez-Garcia P."/>
        </authorList>
    </citation>
    <scope>NUCLEOTIDE SEQUENCE</scope>
</reference>
<dbReference type="AlphaFoldDB" id="A0A075IBU5"/>
<sequence length="88" mass="9989">MLSIKVLQDHKEKFGVDFAKNKQALNDICKISSKSLKNKLAGYITKFIKNEFNMKIEKAKRMANTKEVIFEEKKLDTIGDAPPIQASS</sequence>
<dbReference type="GO" id="GO:0003735">
    <property type="term" value="F:structural constituent of ribosome"/>
    <property type="evidence" value="ECO:0007669"/>
    <property type="project" value="InterPro"/>
</dbReference>